<evidence type="ECO:0008006" key="4">
    <source>
        <dbReference type="Google" id="ProtNLM"/>
    </source>
</evidence>
<reference evidence="2" key="1">
    <citation type="journal article" date="2021" name="PeerJ">
        <title>Extensive microbial diversity within the chicken gut microbiome revealed by metagenomics and culture.</title>
        <authorList>
            <person name="Gilroy R."/>
            <person name="Ravi A."/>
            <person name="Getino M."/>
            <person name="Pursley I."/>
            <person name="Horton D.L."/>
            <person name="Alikhan N.F."/>
            <person name="Baker D."/>
            <person name="Gharbi K."/>
            <person name="Hall N."/>
            <person name="Watson M."/>
            <person name="Adriaenssens E.M."/>
            <person name="Foster-Nyarko E."/>
            <person name="Jarju S."/>
            <person name="Secka A."/>
            <person name="Antonio M."/>
            <person name="Oren A."/>
            <person name="Chaudhuri R.R."/>
            <person name="La Ragione R."/>
            <person name="Hildebrand F."/>
            <person name="Pallen M.J."/>
        </authorList>
    </citation>
    <scope>NUCLEOTIDE SEQUENCE</scope>
    <source>
        <strain evidence="2">1282</strain>
    </source>
</reference>
<feature type="transmembrane region" description="Helical" evidence="1">
    <location>
        <begin position="149"/>
        <end position="170"/>
    </location>
</feature>
<accession>A0A9D1YCG7</accession>
<gene>
    <name evidence="2" type="ORF">H9838_05415</name>
</gene>
<feature type="transmembrane region" description="Helical" evidence="1">
    <location>
        <begin position="54"/>
        <end position="76"/>
    </location>
</feature>
<dbReference type="Proteomes" id="UP000823915">
    <property type="component" value="Unassembled WGS sequence"/>
</dbReference>
<feature type="transmembrane region" description="Helical" evidence="1">
    <location>
        <begin position="116"/>
        <end position="137"/>
    </location>
</feature>
<evidence type="ECO:0000256" key="1">
    <source>
        <dbReference type="SAM" id="Phobius"/>
    </source>
</evidence>
<evidence type="ECO:0000313" key="3">
    <source>
        <dbReference type="Proteomes" id="UP000823915"/>
    </source>
</evidence>
<organism evidence="2 3">
    <name type="scientific">Candidatus Acutalibacter pullistercoris</name>
    <dbReference type="NCBI Taxonomy" id="2838418"/>
    <lineage>
        <taxon>Bacteria</taxon>
        <taxon>Bacillati</taxon>
        <taxon>Bacillota</taxon>
        <taxon>Clostridia</taxon>
        <taxon>Eubacteriales</taxon>
        <taxon>Acutalibacteraceae</taxon>
        <taxon>Acutalibacter</taxon>
    </lineage>
</organism>
<protein>
    <recommendedName>
        <fullName evidence="4">Sensor histidine kinase NatK C-terminal domain-containing protein</fullName>
    </recommendedName>
</protein>
<keyword evidence="1" id="KW-0472">Membrane</keyword>
<dbReference type="EMBL" id="DXDU01000092">
    <property type="protein sequence ID" value="HIY26601.1"/>
    <property type="molecule type" value="Genomic_DNA"/>
</dbReference>
<proteinExistence type="predicted"/>
<dbReference type="AlphaFoldDB" id="A0A9D1YCG7"/>
<name>A0A9D1YCG7_9FIRM</name>
<sequence length="434" mass="47508">MLYLSIVLLCGAGLFLALLEDRYRFWTTLAVTAVVYGLSLGLSVPLRGLIPDPAAGDQAACAAGCLLFFVSSLFLYRNNPLQKFFVALLTLCDFAFLGAFVPLFLGVLPFSTAGGVGGALSVLFTLLFSLLMGLCLYRPFHHYSDRGVSGFLAGMCLLLLAAYLVCLGQLDFLFRSQIPAGRLLLAALLYGGMIFCFRSLYQAGRFRARTAGEAAREQMLAMEAGDFTDTLAAVREVQAQQKKHDYALDTITVMLADGLEDKVPQYIRTCQENTARNPMLAQYTDNPYLSAVIATKAAFAAQNHIEFACSAAVGKNPLKTSELCLVVNELLTRACQDAAAYHGERRLRFTLIPGEDTLRFEVLYSADPPARKPRFSLKGKSLSQVLQWLFDDAPRQDDQFRGLENTAQIVERYSGNLSVSGAPGETILQAAVRF</sequence>
<reference evidence="2" key="2">
    <citation type="submission" date="2021-04" db="EMBL/GenBank/DDBJ databases">
        <authorList>
            <person name="Gilroy R."/>
        </authorList>
    </citation>
    <scope>NUCLEOTIDE SEQUENCE</scope>
    <source>
        <strain evidence="2">1282</strain>
    </source>
</reference>
<keyword evidence="1" id="KW-1133">Transmembrane helix</keyword>
<evidence type="ECO:0000313" key="2">
    <source>
        <dbReference type="EMBL" id="HIY26601.1"/>
    </source>
</evidence>
<comment type="caution">
    <text evidence="2">The sequence shown here is derived from an EMBL/GenBank/DDBJ whole genome shotgun (WGS) entry which is preliminary data.</text>
</comment>
<feature type="transmembrane region" description="Helical" evidence="1">
    <location>
        <begin position="88"/>
        <end position="110"/>
    </location>
</feature>
<feature type="transmembrane region" description="Helical" evidence="1">
    <location>
        <begin position="182"/>
        <end position="201"/>
    </location>
</feature>
<keyword evidence="1" id="KW-0812">Transmembrane</keyword>